<dbReference type="GO" id="GO:0008774">
    <property type="term" value="F:acetaldehyde dehydrogenase (acetylating) activity"/>
    <property type="evidence" value="ECO:0007669"/>
    <property type="project" value="InterPro"/>
</dbReference>
<dbReference type="InterPro" id="IPR016162">
    <property type="entry name" value="Ald_DH_N"/>
</dbReference>
<dbReference type="CDD" id="cd07121">
    <property type="entry name" value="ALDH_EutE"/>
    <property type="match status" value="1"/>
</dbReference>
<keyword evidence="5" id="KW-1185">Reference proteome</keyword>
<dbReference type="InterPro" id="IPR016163">
    <property type="entry name" value="Ald_DH_C"/>
</dbReference>
<gene>
    <name evidence="4" type="ORF">SAMN04488056_10481</name>
</gene>
<dbReference type="Pfam" id="PF00171">
    <property type="entry name" value="Aldedh"/>
    <property type="match status" value="1"/>
</dbReference>
<dbReference type="STRING" id="655353.SAMN04488056_10481"/>
<dbReference type="Gene3D" id="3.40.309.10">
    <property type="entry name" value="Aldehyde Dehydrogenase, Chain A, domain 2"/>
    <property type="match status" value="1"/>
</dbReference>
<accession>A0A1I5FJY6</accession>
<dbReference type="EMBL" id="FOVR01000004">
    <property type="protein sequence ID" value="SFO24108.1"/>
    <property type="molecule type" value="Genomic_DNA"/>
</dbReference>
<dbReference type="Proteomes" id="UP000199236">
    <property type="component" value="Unassembled WGS sequence"/>
</dbReference>
<evidence type="ECO:0000256" key="1">
    <source>
        <dbReference type="ARBA" id="ARBA00023002"/>
    </source>
</evidence>
<evidence type="ECO:0000313" key="4">
    <source>
        <dbReference type="EMBL" id="SFO24108.1"/>
    </source>
</evidence>
<evidence type="ECO:0000256" key="2">
    <source>
        <dbReference type="ARBA" id="ARBA00023027"/>
    </source>
</evidence>
<dbReference type="NCBIfam" id="NF011927">
    <property type="entry name" value="PRK15398.1"/>
    <property type="match status" value="1"/>
</dbReference>
<evidence type="ECO:0000259" key="3">
    <source>
        <dbReference type="Pfam" id="PF00171"/>
    </source>
</evidence>
<proteinExistence type="predicted"/>
<protein>
    <submittedName>
        <fullName evidence="4">Propionaldehyde dehydrogenase</fullName>
    </submittedName>
</protein>
<dbReference type="Gene3D" id="3.40.605.10">
    <property type="entry name" value="Aldehyde Dehydrogenase, Chain A, domain 1"/>
    <property type="match status" value="1"/>
</dbReference>
<evidence type="ECO:0000313" key="5">
    <source>
        <dbReference type="Proteomes" id="UP000199236"/>
    </source>
</evidence>
<keyword evidence="1" id="KW-0560">Oxidoreductase</keyword>
<keyword evidence="2" id="KW-0520">NAD</keyword>
<dbReference type="PANTHER" id="PTHR11699">
    <property type="entry name" value="ALDEHYDE DEHYDROGENASE-RELATED"/>
    <property type="match status" value="1"/>
</dbReference>
<reference evidence="4 5" key="1">
    <citation type="submission" date="2016-10" db="EMBL/GenBank/DDBJ databases">
        <authorList>
            <person name="de Groot N.N."/>
        </authorList>
    </citation>
    <scope>NUCLEOTIDE SEQUENCE [LARGE SCALE GENOMIC DNA]</scope>
    <source>
        <strain evidence="4 5">CGMCC 1.9157</strain>
    </source>
</reference>
<dbReference type="SUPFAM" id="SSF53720">
    <property type="entry name" value="ALDH-like"/>
    <property type="match status" value="1"/>
</dbReference>
<organism evidence="4 5">
    <name type="scientific">Cohaesibacter marisflavi</name>
    <dbReference type="NCBI Taxonomy" id="655353"/>
    <lineage>
        <taxon>Bacteria</taxon>
        <taxon>Pseudomonadati</taxon>
        <taxon>Pseudomonadota</taxon>
        <taxon>Alphaproteobacteria</taxon>
        <taxon>Hyphomicrobiales</taxon>
        <taxon>Cohaesibacteraceae</taxon>
    </lineage>
</organism>
<feature type="domain" description="Aldehyde dehydrogenase" evidence="3">
    <location>
        <begin position="135"/>
        <end position="394"/>
    </location>
</feature>
<dbReference type="InterPro" id="IPR012408">
    <property type="entry name" value="Acetald_propionald_DH-rel"/>
</dbReference>
<sequence>MNDQQISEAVTRVLSSFGGASAAPVVPAPVNNKTVAKSTPAEDQVASLVSQILGESKSGGAKAKPDYVPSPTKCGWERADKGSASDDAMVSDVIAKVLSESMGKAPASTAKAAASCVSIAVSDAEATELGDGVFATMDEAVEAAALAQKQYLFCSMEERQSFIDGIRDVILEPETLDRISHMGAEQTGMGKYEHKIIKNRLAAEKTPGTEDLTTEACSGDGGLTLVEYSAYGVIGSITPTTNPTETIICNSIGMLAAGNSVVYSPHPRARVVSLLTIKLINRKLATLGAPANLITTVQEPSIDNTNAMMQHPKIRMLVATGGPGIVKTVMSTGKKAIGAGAGNPPVVVDETADIEKAAVDIVNGCSFDNNLPCIAEKEIVAVNQIADYLISCMTKCGAYLVEDPAVVKKLEALVINEKGGPQTSCVGKSAVYLLDKVGIKVGDDIKVILIDLPKEHVFVQEELMMPILPLVRVPDVDEAIDFAVEVEHGNRHTAMMHSTNVRKLTKMAKLIQTTIFVKNGPSYAGIGVGGEGYTTFTIAGPTGEGLTGPKAFARKRRCVMVESLNVR</sequence>
<name>A0A1I5FJY6_9HYPH</name>
<dbReference type="InterPro" id="IPR016161">
    <property type="entry name" value="Ald_DH/histidinol_DH"/>
</dbReference>
<dbReference type="InterPro" id="IPR015590">
    <property type="entry name" value="Aldehyde_DH_dom"/>
</dbReference>
<dbReference type="RefSeq" id="WP_280141757.1">
    <property type="nucleotide sequence ID" value="NZ_FOVR01000004.1"/>
</dbReference>
<dbReference type="AlphaFoldDB" id="A0A1I5FJY6"/>